<keyword evidence="6" id="KW-0961">Cell wall biogenesis/degradation</keyword>
<dbReference type="GO" id="GO:0042546">
    <property type="term" value="P:cell wall biogenesis"/>
    <property type="evidence" value="ECO:0007669"/>
    <property type="project" value="InterPro"/>
</dbReference>
<dbReference type="PIRSF" id="PIRSF005604">
    <property type="entry name" value="XET"/>
    <property type="match status" value="1"/>
</dbReference>
<dbReference type="EMBL" id="CM029040">
    <property type="protein sequence ID" value="KAG2636912.1"/>
    <property type="molecule type" value="Genomic_DNA"/>
</dbReference>
<accession>A0A8T0VKZ4</accession>
<feature type="active site" description="Proton donor" evidence="5">
    <location>
        <position position="144"/>
    </location>
</feature>
<dbReference type="GO" id="GO:0010411">
    <property type="term" value="P:xyloglucan metabolic process"/>
    <property type="evidence" value="ECO:0007669"/>
    <property type="project" value="InterPro"/>
</dbReference>
<evidence type="ECO:0000256" key="1">
    <source>
        <dbReference type="ARBA" id="ARBA00022679"/>
    </source>
</evidence>
<reference evidence="8" key="1">
    <citation type="submission" date="2020-05" db="EMBL/GenBank/DDBJ databases">
        <title>WGS assembly of Panicum virgatum.</title>
        <authorList>
            <person name="Lovell J.T."/>
            <person name="Jenkins J."/>
            <person name="Shu S."/>
            <person name="Juenger T.E."/>
            <person name="Schmutz J."/>
        </authorList>
    </citation>
    <scope>NUCLEOTIDE SEQUENCE</scope>
    <source>
        <strain evidence="8">AP13</strain>
    </source>
</reference>
<keyword evidence="1 6" id="KW-0808">Transferase</keyword>
<keyword evidence="6" id="KW-0964">Secreted</keyword>
<comment type="caution">
    <text evidence="8">The sequence shown here is derived from an EMBL/GenBank/DDBJ whole genome shotgun (WGS) entry which is preliminary data.</text>
</comment>
<dbReference type="Pfam" id="PF00722">
    <property type="entry name" value="Glyco_hydro_16"/>
    <property type="match status" value="1"/>
</dbReference>
<comment type="function">
    <text evidence="6">Catalyzes xyloglucan endohydrolysis (XEH) and/or endotransglycosylation (XET). Cleaves and religates xyloglucan polymers, an essential constituent of the primary cell wall, and thereby participates in cell wall construction of growing tissues.</text>
</comment>
<dbReference type="GO" id="GO:0071555">
    <property type="term" value="P:cell wall organization"/>
    <property type="evidence" value="ECO:0007669"/>
    <property type="project" value="UniProtKB-KW"/>
</dbReference>
<evidence type="ECO:0000256" key="2">
    <source>
        <dbReference type="ARBA" id="ARBA00022801"/>
    </source>
</evidence>
<dbReference type="InterPro" id="IPR016455">
    <property type="entry name" value="XTH"/>
</dbReference>
<gene>
    <name evidence="8" type="ORF">PVAP13_2NG493800</name>
</gene>
<evidence type="ECO:0000313" key="8">
    <source>
        <dbReference type="EMBL" id="KAG2636912.1"/>
    </source>
</evidence>
<sequence>MAAPPPPLSRGSSSSVPRNAAATAAVVPALLLAAAMAMAAFPGAGAQPSPGYYPSSRFRPIPFNRGYTNKWGPQHQTLSGDHSALTIWLDKTCGSGFKSKHAYRNGYFSTRIKLPAGYTAGTNTAFYLSNNEAHPGFHDEIDMEFLGTIPGEPYTLQTNVYVRGSGDGRIVGREMRFHLWFDPTAAFHTYAILWNPDAITFFVDDVPVRRYERRAELTFPDRPMWAYGSIWDASDWATDDGRHRADYRYQPFVARLDRFVLAGCSAAAPASCRPVPASPRGAGLTPQQYAAMRWAQQGHMVYYYCNDFRRDHSLTPEC</sequence>
<dbReference type="OrthoDB" id="4781at2759"/>
<dbReference type="GO" id="GO:0016762">
    <property type="term" value="F:xyloglucan:xyloglucosyl transferase activity"/>
    <property type="evidence" value="ECO:0007669"/>
    <property type="project" value="UniProtKB-EC"/>
</dbReference>
<feature type="domain" description="GH16" evidence="7">
    <location>
        <begin position="54"/>
        <end position="256"/>
    </location>
</feature>
<protein>
    <recommendedName>
        <fullName evidence="6">Xyloglucan endotransglucosylase/hydrolase</fullName>
        <ecNumber evidence="6">2.4.1.207</ecNumber>
    </recommendedName>
</protein>
<dbReference type="InterPro" id="IPR010713">
    <property type="entry name" value="XET_C"/>
</dbReference>
<comment type="subcellular location">
    <subcellularLocation>
        <location evidence="6">Secreted</location>
        <location evidence="6">Cell wall</location>
    </subcellularLocation>
    <subcellularLocation>
        <location evidence="6">Secreted</location>
        <location evidence="6">Extracellular space</location>
        <location evidence="6">Apoplast</location>
    </subcellularLocation>
</comment>
<dbReference type="InterPro" id="IPR013320">
    <property type="entry name" value="ConA-like_dom_sf"/>
</dbReference>
<dbReference type="AlphaFoldDB" id="A0A8T0VKZ4"/>
<name>A0A8T0VKZ4_PANVG</name>
<dbReference type="PANTHER" id="PTHR31062">
    <property type="entry name" value="XYLOGLUCAN ENDOTRANSGLUCOSYLASE/HYDROLASE PROTEIN 8-RELATED"/>
    <property type="match status" value="1"/>
</dbReference>
<dbReference type="InterPro" id="IPR044791">
    <property type="entry name" value="Beta-glucanase/XTH"/>
</dbReference>
<dbReference type="EC" id="2.4.1.207" evidence="6"/>
<evidence type="ECO:0000259" key="7">
    <source>
        <dbReference type="PROSITE" id="PS51762"/>
    </source>
</evidence>
<keyword evidence="4 6" id="KW-0326">Glycosidase</keyword>
<keyword evidence="2 6" id="KW-0378">Hydrolase</keyword>
<evidence type="ECO:0000256" key="4">
    <source>
        <dbReference type="ARBA" id="ARBA00023295"/>
    </source>
</evidence>
<dbReference type="Proteomes" id="UP000823388">
    <property type="component" value="Chromosome 2N"/>
</dbReference>
<evidence type="ECO:0000256" key="5">
    <source>
        <dbReference type="PIRSR" id="PIRSR005604-1"/>
    </source>
</evidence>
<dbReference type="Gene3D" id="2.60.120.200">
    <property type="match status" value="1"/>
</dbReference>
<keyword evidence="6" id="KW-0052">Apoplast</keyword>
<comment type="similarity">
    <text evidence="6">Belongs to the glycosyl hydrolase 16 family.</text>
</comment>
<comment type="PTM">
    <text evidence="6">Contains at least one intrachain disulfide bond essential for its enzymatic activity.</text>
</comment>
<keyword evidence="3" id="KW-1015">Disulfide bond</keyword>
<evidence type="ECO:0000256" key="6">
    <source>
        <dbReference type="RuleBase" id="RU361120"/>
    </source>
</evidence>
<dbReference type="PROSITE" id="PS51762">
    <property type="entry name" value="GH16_2"/>
    <property type="match status" value="1"/>
</dbReference>
<dbReference type="GO" id="GO:0004553">
    <property type="term" value="F:hydrolase activity, hydrolyzing O-glycosyl compounds"/>
    <property type="evidence" value="ECO:0007669"/>
    <property type="project" value="InterPro"/>
</dbReference>
<dbReference type="SUPFAM" id="SSF49899">
    <property type="entry name" value="Concanavalin A-like lectins/glucanases"/>
    <property type="match status" value="1"/>
</dbReference>
<dbReference type="GO" id="GO:0048046">
    <property type="term" value="C:apoplast"/>
    <property type="evidence" value="ECO:0007669"/>
    <property type="project" value="UniProtKB-SubCell"/>
</dbReference>
<evidence type="ECO:0000256" key="3">
    <source>
        <dbReference type="ARBA" id="ARBA00023157"/>
    </source>
</evidence>
<feature type="active site" description="Nucleophile" evidence="5">
    <location>
        <position position="140"/>
    </location>
</feature>
<keyword evidence="9" id="KW-1185">Reference proteome</keyword>
<proteinExistence type="inferred from homology"/>
<evidence type="ECO:0000313" key="9">
    <source>
        <dbReference type="Proteomes" id="UP000823388"/>
    </source>
</evidence>
<dbReference type="InterPro" id="IPR000757">
    <property type="entry name" value="Beta-glucanase-like"/>
</dbReference>
<organism evidence="8 9">
    <name type="scientific">Panicum virgatum</name>
    <name type="common">Blackwell switchgrass</name>
    <dbReference type="NCBI Taxonomy" id="38727"/>
    <lineage>
        <taxon>Eukaryota</taxon>
        <taxon>Viridiplantae</taxon>
        <taxon>Streptophyta</taxon>
        <taxon>Embryophyta</taxon>
        <taxon>Tracheophyta</taxon>
        <taxon>Spermatophyta</taxon>
        <taxon>Magnoliopsida</taxon>
        <taxon>Liliopsida</taxon>
        <taxon>Poales</taxon>
        <taxon>Poaceae</taxon>
        <taxon>PACMAD clade</taxon>
        <taxon>Panicoideae</taxon>
        <taxon>Panicodae</taxon>
        <taxon>Paniceae</taxon>
        <taxon>Panicinae</taxon>
        <taxon>Panicum</taxon>
        <taxon>Panicum sect. Hiantes</taxon>
    </lineage>
</organism>
<keyword evidence="6" id="KW-0134">Cell wall</keyword>
<dbReference type="Pfam" id="PF06955">
    <property type="entry name" value="XET_C"/>
    <property type="match status" value="1"/>
</dbReference>